<dbReference type="RefSeq" id="WP_082679041.1">
    <property type="nucleotide sequence ID" value="NZ_KQ130434.1"/>
</dbReference>
<dbReference type="Pfam" id="PF07883">
    <property type="entry name" value="Cupin_2"/>
    <property type="match status" value="1"/>
</dbReference>
<dbReference type="AlphaFoldDB" id="A0A0J8AVQ7"/>
<accession>A0A0J8AVQ7</accession>
<dbReference type="Gene3D" id="2.60.120.10">
    <property type="entry name" value="Jelly Rolls"/>
    <property type="match status" value="1"/>
</dbReference>
<sequence length="136" mass="14430">MQIKRNGATPSIKGPAATFTGDVRIDMPFEAEAPGRAGGAIVTFEPGARTAWHTHPLGQTLIVINGVGWTQCEGGLKVEIRAGDVIGSPVGHRHSHGATPFTAMSHIAIAETLDGRAVDWMEHVSDEHYLAGEVQK</sequence>
<dbReference type="SUPFAM" id="SSF51182">
    <property type="entry name" value="RmlC-like cupins"/>
    <property type="match status" value="1"/>
</dbReference>
<gene>
    <name evidence="2" type="ORF">V473_09285</name>
</gene>
<protein>
    <submittedName>
        <fullName evidence="2">Germin subfamily 1 member 15</fullName>
    </submittedName>
</protein>
<reference evidence="2 3" key="1">
    <citation type="journal article" date="2015" name="G3 (Bethesda)">
        <title>Insights into Ongoing Evolution of the Hexachlorocyclohexane Catabolic Pathway from Comparative Genomics of Ten Sphingomonadaceae Strains.</title>
        <authorList>
            <person name="Pearce S.L."/>
            <person name="Oakeshott J.G."/>
            <person name="Pandey G."/>
        </authorList>
    </citation>
    <scope>NUCLEOTIDE SEQUENCE [LARGE SCALE GENOMIC DNA]</scope>
    <source>
        <strain evidence="2 3">LL01</strain>
    </source>
</reference>
<dbReference type="PANTHER" id="PTHR43698">
    <property type="entry name" value="RIBD C-TERMINAL DOMAIN CONTAINING PROTEIN"/>
    <property type="match status" value="1"/>
</dbReference>
<proteinExistence type="predicted"/>
<dbReference type="CDD" id="cd02233">
    <property type="entry name" value="cupin_HNL-like"/>
    <property type="match status" value="1"/>
</dbReference>
<evidence type="ECO:0000313" key="2">
    <source>
        <dbReference type="EMBL" id="KMS58300.1"/>
    </source>
</evidence>
<dbReference type="InterPro" id="IPR014710">
    <property type="entry name" value="RmlC-like_jellyroll"/>
</dbReference>
<dbReference type="Proteomes" id="UP000052232">
    <property type="component" value="Unassembled WGS sequence"/>
</dbReference>
<evidence type="ECO:0000259" key="1">
    <source>
        <dbReference type="Pfam" id="PF07883"/>
    </source>
</evidence>
<feature type="domain" description="Cupin type-2" evidence="1">
    <location>
        <begin position="41"/>
        <end position="98"/>
    </location>
</feature>
<comment type="caution">
    <text evidence="2">The sequence shown here is derived from an EMBL/GenBank/DDBJ whole genome shotgun (WGS) entry which is preliminary data.</text>
</comment>
<keyword evidence="3" id="KW-1185">Reference proteome</keyword>
<evidence type="ECO:0000313" key="3">
    <source>
        <dbReference type="Proteomes" id="UP000052232"/>
    </source>
</evidence>
<dbReference type="EMBL" id="JACT01000001">
    <property type="protein sequence ID" value="KMS58300.1"/>
    <property type="molecule type" value="Genomic_DNA"/>
</dbReference>
<dbReference type="InterPro" id="IPR013096">
    <property type="entry name" value="Cupin_2"/>
</dbReference>
<name>A0A0J8AVQ7_9SPHN</name>
<dbReference type="PATRIC" id="fig|1420583.3.peg.1867"/>
<dbReference type="STRING" id="1420583.V473_09285"/>
<dbReference type="PANTHER" id="PTHR43698:SF1">
    <property type="entry name" value="BLL4564 PROTEIN"/>
    <property type="match status" value="1"/>
</dbReference>
<dbReference type="InterPro" id="IPR047263">
    <property type="entry name" value="HNL-like_cupin"/>
</dbReference>
<dbReference type="InterPro" id="IPR011051">
    <property type="entry name" value="RmlC_Cupin_sf"/>
</dbReference>
<organism evidence="2 3">
    <name type="scientific">Sphingobium cupriresistens LL01</name>
    <dbReference type="NCBI Taxonomy" id="1420583"/>
    <lineage>
        <taxon>Bacteria</taxon>
        <taxon>Pseudomonadati</taxon>
        <taxon>Pseudomonadota</taxon>
        <taxon>Alphaproteobacteria</taxon>
        <taxon>Sphingomonadales</taxon>
        <taxon>Sphingomonadaceae</taxon>
        <taxon>Sphingobium</taxon>
    </lineage>
</organism>